<dbReference type="InterPro" id="IPR013783">
    <property type="entry name" value="Ig-like_fold"/>
</dbReference>
<protein>
    <recommendedName>
        <fullName evidence="4">PA14 domain-containing protein</fullName>
    </recommendedName>
</protein>
<dbReference type="AlphaFoldDB" id="A0AAV7RAW8"/>
<feature type="compositionally biased region" description="Polar residues" evidence="2">
    <location>
        <begin position="990"/>
        <end position="1008"/>
    </location>
</feature>
<dbReference type="InterPro" id="IPR014756">
    <property type="entry name" value="Ig_E-set"/>
</dbReference>
<feature type="domain" description="PA14" evidence="4">
    <location>
        <begin position="321"/>
        <end position="480"/>
    </location>
</feature>
<dbReference type="SUPFAM" id="SSF81296">
    <property type="entry name" value="E set domains"/>
    <property type="match status" value="1"/>
</dbReference>
<evidence type="ECO:0000313" key="6">
    <source>
        <dbReference type="Proteomes" id="UP001066276"/>
    </source>
</evidence>
<keyword evidence="6" id="KW-1185">Reference proteome</keyword>
<dbReference type="Gene3D" id="2.60.40.10">
    <property type="entry name" value="Immunoglobulins"/>
    <property type="match status" value="1"/>
</dbReference>
<accession>A0AAV7RAW8</accession>
<evidence type="ECO:0000256" key="3">
    <source>
        <dbReference type="SAM" id="SignalP"/>
    </source>
</evidence>
<dbReference type="SUPFAM" id="SSF56988">
    <property type="entry name" value="Anthrax protective antigen"/>
    <property type="match status" value="1"/>
</dbReference>
<proteinExistence type="predicted"/>
<dbReference type="Pfam" id="PF01833">
    <property type="entry name" value="TIG"/>
    <property type="match status" value="1"/>
</dbReference>
<keyword evidence="1 3" id="KW-0732">Signal</keyword>
<feature type="region of interest" description="Disordered" evidence="2">
    <location>
        <begin position="984"/>
        <end position="1025"/>
    </location>
</feature>
<dbReference type="PANTHER" id="PTHR46769">
    <property type="entry name" value="POLYCYSTIC KIDNEY AND HEPATIC DISEASE 1 (AUTOSOMAL RECESSIVE)-LIKE 1"/>
    <property type="match status" value="1"/>
</dbReference>
<reference evidence="5" key="1">
    <citation type="journal article" date="2022" name="bioRxiv">
        <title>Sequencing and chromosome-scale assembly of the giantPleurodeles waltlgenome.</title>
        <authorList>
            <person name="Brown T."/>
            <person name="Elewa A."/>
            <person name="Iarovenko S."/>
            <person name="Subramanian E."/>
            <person name="Araus A.J."/>
            <person name="Petzold A."/>
            <person name="Susuki M."/>
            <person name="Suzuki K.-i.T."/>
            <person name="Hayashi T."/>
            <person name="Toyoda A."/>
            <person name="Oliveira C."/>
            <person name="Osipova E."/>
            <person name="Leigh N.D."/>
            <person name="Simon A."/>
            <person name="Yun M.H."/>
        </authorList>
    </citation>
    <scope>NUCLEOTIDE SEQUENCE</scope>
    <source>
        <strain evidence="5">20211129_DDA</strain>
        <tissue evidence="5">Liver</tissue>
    </source>
</reference>
<feature type="chain" id="PRO_5043496474" description="PA14 domain-containing protein" evidence="3">
    <location>
        <begin position="23"/>
        <end position="1025"/>
    </location>
</feature>
<dbReference type="Proteomes" id="UP001066276">
    <property type="component" value="Chromosome 5"/>
</dbReference>
<comment type="caution">
    <text evidence="5">The sequence shown here is derived from an EMBL/GenBank/DDBJ whole genome shotgun (WGS) entry which is preliminary data.</text>
</comment>
<sequence>MMETTLLLSLLTVTMLHLTVSPWRIYIEPSEGSIAGGTWIKIIFHGLHHKELVSMMAASTSRLEVYLLKSPIQRIPCDLHPVFSEAFSLKCKTRSSQEEGTYWLRVIFNGRPITHFGTLYDNNFTFKYTAAKTPLIYQVDPPLGVPGNVLTVFGWILTEKYETYDFNVEYIDGPAELKAEGDGWMSICSFADKQAKAIYPIESDHGYGTMQCRVEGHYIGSHNVSFSVFNIGKAAVTRDAWLISAKQELFLYQTHPDILSVVPVNGSLGGGTNITITGDFFHHPSNVSIAGVLCETKVVSPTMIVCTTGPVKHHKLNSPQPGNRGLVFQVWNGTSKTNVTESSLGYKWALAPNASSLLELLPRGPEPFSSRLSGFFVAPETNNYTFWIQADGKAALYFCHSEDLGKKVRIASIPAGISSWSDHWENNWNVSWQQKSEKFELMGGRKYYMEAWHYGTMPSKGMKVGVQIHNTWLNPAVVNTYHREKIEVEVRAVRLPEIQMLTLTGAGRANLSWDNASSCLIPSNATAQQIENAIEVILAIKCVPSNLSAAVLLRADFEEGLDAAGTEGQLTVWPEPYCGRFSSLKPRHLVKMRQSFASRYDLTRYTHVCFAYKGYIKNAVNVSISYTNIMLNLVKKNLTCLWNHDESNPESWKFVCTNLWMNCVNSSGFPKDLRGNSTVLVHQIDLLLLQMEDEGLDWFYVDEVIVSERNLTVFQTDLKPARPGGSVIETVSVTGLWPTFNLSFWVAKCVVDLPLMSLSGATASGGSSQDGRHAEYAEYENEHIKMTIRRLQSASPPLGGNFKIQLSDTLLTGVSVGITSSNLKRLLQSNADKFMAQYINASDFTVLKTVSTCYHSTWTITWTSTLGDLPTVIKVFNENLTGLDPTVTSRVIYDGGVFLAPIFGDMLATANELPQASRYSLEVGQRCPDGPCVEVPVAPQALRRSFPCGVEQRLPDQRAVNFSPQSKLCVECFGAQGVQLKERSLFGPETSGNRKQALSKPLESTSAARQEFSKAAGPQQGSSPL</sequence>
<name>A0AAV7RAW8_PLEWA</name>
<evidence type="ECO:0000259" key="4">
    <source>
        <dbReference type="PROSITE" id="PS51820"/>
    </source>
</evidence>
<feature type="signal peptide" evidence="3">
    <location>
        <begin position="1"/>
        <end position="22"/>
    </location>
</feature>
<dbReference type="PANTHER" id="PTHR46769:SF1">
    <property type="entry name" value="FIBROCYSTIN"/>
    <property type="match status" value="1"/>
</dbReference>
<dbReference type="CDD" id="cd00603">
    <property type="entry name" value="IPT_PCSR"/>
    <property type="match status" value="1"/>
</dbReference>
<dbReference type="InterPro" id="IPR052387">
    <property type="entry name" value="Fibrocystin"/>
</dbReference>
<gene>
    <name evidence="5" type="ORF">NDU88_001796</name>
</gene>
<organism evidence="5 6">
    <name type="scientific">Pleurodeles waltl</name>
    <name type="common">Iberian ribbed newt</name>
    <dbReference type="NCBI Taxonomy" id="8319"/>
    <lineage>
        <taxon>Eukaryota</taxon>
        <taxon>Metazoa</taxon>
        <taxon>Chordata</taxon>
        <taxon>Craniata</taxon>
        <taxon>Vertebrata</taxon>
        <taxon>Euteleostomi</taxon>
        <taxon>Amphibia</taxon>
        <taxon>Batrachia</taxon>
        <taxon>Caudata</taxon>
        <taxon>Salamandroidea</taxon>
        <taxon>Salamandridae</taxon>
        <taxon>Pleurodelinae</taxon>
        <taxon>Pleurodeles</taxon>
    </lineage>
</organism>
<dbReference type="EMBL" id="JANPWB010000009">
    <property type="protein sequence ID" value="KAJ1148972.1"/>
    <property type="molecule type" value="Genomic_DNA"/>
</dbReference>
<evidence type="ECO:0000256" key="1">
    <source>
        <dbReference type="ARBA" id="ARBA00022729"/>
    </source>
</evidence>
<evidence type="ECO:0000256" key="2">
    <source>
        <dbReference type="SAM" id="MobiDB-lite"/>
    </source>
</evidence>
<dbReference type="InterPro" id="IPR037524">
    <property type="entry name" value="PA14/GLEYA"/>
</dbReference>
<dbReference type="PROSITE" id="PS51820">
    <property type="entry name" value="PA14"/>
    <property type="match status" value="1"/>
</dbReference>
<dbReference type="InterPro" id="IPR002909">
    <property type="entry name" value="IPT_dom"/>
</dbReference>
<evidence type="ECO:0000313" key="5">
    <source>
        <dbReference type="EMBL" id="KAJ1148972.1"/>
    </source>
</evidence>